<accession>A0A8X6FDX3</accession>
<protein>
    <submittedName>
        <fullName evidence="1">Uncharacterized protein</fullName>
    </submittedName>
</protein>
<keyword evidence="2" id="KW-1185">Reference proteome</keyword>
<reference evidence="1" key="1">
    <citation type="submission" date="2020-07" db="EMBL/GenBank/DDBJ databases">
        <title>Multicomponent nature underlies the extraordinary mechanical properties of spider dragline silk.</title>
        <authorList>
            <person name="Kono N."/>
            <person name="Nakamura H."/>
            <person name="Mori M."/>
            <person name="Yoshida Y."/>
            <person name="Ohtoshi R."/>
            <person name="Malay A.D."/>
            <person name="Moran D.A.P."/>
            <person name="Tomita M."/>
            <person name="Numata K."/>
            <person name="Arakawa K."/>
        </authorList>
    </citation>
    <scope>NUCLEOTIDE SEQUENCE</scope>
</reference>
<dbReference type="EMBL" id="BMAO01002005">
    <property type="protein sequence ID" value="GFQ77437.1"/>
    <property type="molecule type" value="Genomic_DNA"/>
</dbReference>
<sequence length="81" mass="9081">MGDKAPNFEQSSSDAQGYLNERFSLLCSLQHSFKTHLASVIKYEADPLVQQDESLMEEGHKSANVFEIGETRNSQLSAQFN</sequence>
<evidence type="ECO:0000313" key="1">
    <source>
        <dbReference type="EMBL" id="GFQ77437.1"/>
    </source>
</evidence>
<organism evidence="1 2">
    <name type="scientific">Trichonephila clavata</name>
    <name type="common">Joro spider</name>
    <name type="synonym">Nephila clavata</name>
    <dbReference type="NCBI Taxonomy" id="2740835"/>
    <lineage>
        <taxon>Eukaryota</taxon>
        <taxon>Metazoa</taxon>
        <taxon>Ecdysozoa</taxon>
        <taxon>Arthropoda</taxon>
        <taxon>Chelicerata</taxon>
        <taxon>Arachnida</taxon>
        <taxon>Araneae</taxon>
        <taxon>Araneomorphae</taxon>
        <taxon>Entelegynae</taxon>
        <taxon>Araneoidea</taxon>
        <taxon>Nephilidae</taxon>
        <taxon>Trichonephila</taxon>
    </lineage>
</organism>
<evidence type="ECO:0000313" key="2">
    <source>
        <dbReference type="Proteomes" id="UP000887116"/>
    </source>
</evidence>
<comment type="caution">
    <text evidence="1">The sequence shown here is derived from an EMBL/GenBank/DDBJ whole genome shotgun (WGS) entry which is preliminary data.</text>
</comment>
<proteinExistence type="predicted"/>
<dbReference type="Proteomes" id="UP000887116">
    <property type="component" value="Unassembled WGS sequence"/>
</dbReference>
<gene>
    <name evidence="1" type="ORF">TNCT_653931</name>
</gene>
<dbReference type="AlphaFoldDB" id="A0A8X6FDX3"/>
<name>A0A8X6FDX3_TRICU</name>